<evidence type="ECO:0000313" key="2">
    <source>
        <dbReference type="EMBL" id="MFD3003475.1"/>
    </source>
</evidence>
<evidence type="ECO:0000313" key="3">
    <source>
        <dbReference type="Proteomes" id="UP001597641"/>
    </source>
</evidence>
<keyword evidence="1" id="KW-0812">Transmembrane</keyword>
<feature type="transmembrane region" description="Helical" evidence="1">
    <location>
        <begin position="7"/>
        <end position="30"/>
    </location>
</feature>
<dbReference type="EMBL" id="JBHUOX010000030">
    <property type="protein sequence ID" value="MFD3003475.1"/>
    <property type="molecule type" value="Genomic_DNA"/>
</dbReference>
<keyword evidence="1" id="KW-0472">Membrane</keyword>
<protein>
    <recommendedName>
        <fullName evidence="4">SGNH/GDSL hydrolase family protein</fullName>
    </recommendedName>
</protein>
<evidence type="ECO:0008006" key="4">
    <source>
        <dbReference type="Google" id="ProtNLM"/>
    </source>
</evidence>
<comment type="caution">
    <text evidence="2">The sequence shown here is derived from an EMBL/GenBank/DDBJ whole genome shotgun (WGS) entry which is preliminary data.</text>
</comment>
<dbReference type="SUPFAM" id="SSF52266">
    <property type="entry name" value="SGNH hydrolase"/>
    <property type="match status" value="1"/>
</dbReference>
<dbReference type="InterPro" id="IPR036514">
    <property type="entry name" value="SGNH_hydro_sf"/>
</dbReference>
<keyword evidence="3" id="KW-1185">Reference proteome</keyword>
<reference evidence="3" key="1">
    <citation type="journal article" date="2019" name="Int. J. Syst. Evol. Microbiol.">
        <title>The Global Catalogue of Microorganisms (GCM) 10K type strain sequencing project: providing services to taxonomists for standard genome sequencing and annotation.</title>
        <authorList>
            <consortium name="The Broad Institute Genomics Platform"/>
            <consortium name="The Broad Institute Genome Sequencing Center for Infectious Disease"/>
            <person name="Wu L."/>
            <person name="Ma J."/>
        </authorList>
    </citation>
    <scope>NUCLEOTIDE SEQUENCE [LARGE SCALE GENOMIC DNA]</scope>
    <source>
        <strain evidence="3">KCTC 23984</strain>
    </source>
</reference>
<organism evidence="2 3">
    <name type="scientific">Pontibacter toksunensis</name>
    <dbReference type="NCBI Taxonomy" id="1332631"/>
    <lineage>
        <taxon>Bacteria</taxon>
        <taxon>Pseudomonadati</taxon>
        <taxon>Bacteroidota</taxon>
        <taxon>Cytophagia</taxon>
        <taxon>Cytophagales</taxon>
        <taxon>Hymenobacteraceae</taxon>
        <taxon>Pontibacter</taxon>
    </lineage>
</organism>
<evidence type="ECO:0000256" key="1">
    <source>
        <dbReference type="SAM" id="Phobius"/>
    </source>
</evidence>
<accession>A0ABW6C1A4</accession>
<gene>
    <name evidence="2" type="ORF">ACFS7Z_24165</name>
</gene>
<keyword evidence="1" id="KW-1133">Transmembrane helix</keyword>
<name>A0ABW6C1A4_9BACT</name>
<dbReference type="Proteomes" id="UP001597641">
    <property type="component" value="Unassembled WGS sequence"/>
</dbReference>
<sequence>MKRKFLLKILGVGLATALAYFGIIFLMLAIGKVNWLPNARYTHGGYGHTLVKLQEAKQVQGVDMLFIGSSHVYRGFDPRIFNQHNIRTFNLGTPSQTPFVSYYLLKEHLPAINPRYVVMDLYWNVLSMPATEAGADVISNSEIRGTLLDMVWESRDIVLLNSFLISYINQMISPLDTSAQKEILSDEYIGAGYVASKMDRNLMSDIELAHQPKYRFTPNKLQVNHLKKIINLCKKHNVELIFVVTPVTKEYFNSVQNYQEFTDLAGGIASDYSIPLIDYNTEEGLILDSQSDFYDKDHLSQAGVEKFNAAFIKKFYDDLYLNNTSALNQ</sequence>
<proteinExistence type="predicted"/>
<dbReference type="RefSeq" id="WP_377490942.1">
    <property type="nucleotide sequence ID" value="NZ_JBHUOX010000030.1"/>
</dbReference>
<dbReference type="Gene3D" id="3.40.50.1110">
    <property type="entry name" value="SGNH hydrolase"/>
    <property type="match status" value="1"/>
</dbReference>